<dbReference type="PANTHER" id="PTHR43646">
    <property type="entry name" value="GLYCOSYLTRANSFERASE"/>
    <property type="match status" value="1"/>
</dbReference>
<evidence type="ECO:0000256" key="1">
    <source>
        <dbReference type="ARBA" id="ARBA00004236"/>
    </source>
</evidence>
<dbReference type="EMBL" id="JACHWY010000001">
    <property type="protein sequence ID" value="MBB3046892.1"/>
    <property type="molecule type" value="Genomic_DNA"/>
</dbReference>
<evidence type="ECO:0000256" key="5">
    <source>
        <dbReference type="ARBA" id="ARBA00023136"/>
    </source>
</evidence>
<keyword evidence="5" id="KW-0472">Membrane</keyword>
<dbReference type="Proteomes" id="UP000537130">
    <property type="component" value="Unassembled WGS sequence"/>
</dbReference>
<dbReference type="RefSeq" id="WP_343067411.1">
    <property type="nucleotide sequence ID" value="NZ_JACHWY010000001.1"/>
</dbReference>
<keyword evidence="3" id="KW-0328">Glycosyltransferase</keyword>
<evidence type="ECO:0000313" key="7">
    <source>
        <dbReference type="EMBL" id="MBB3046892.1"/>
    </source>
</evidence>
<accession>A0A7W4Z588</accession>
<comment type="subcellular location">
    <subcellularLocation>
        <location evidence="1">Cell membrane</location>
    </subcellularLocation>
</comment>
<dbReference type="InterPro" id="IPR026461">
    <property type="entry name" value="Trfase_2_rSAM/seldom_assoc"/>
</dbReference>
<dbReference type="NCBIfam" id="TIGR04283">
    <property type="entry name" value="glyco_like_mftF"/>
    <property type="match status" value="1"/>
</dbReference>
<dbReference type="Gene3D" id="3.90.550.10">
    <property type="entry name" value="Spore Coat Polysaccharide Biosynthesis Protein SpsA, Chain A"/>
    <property type="match status" value="1"/>
</dbReference>
<dbReference type="GO" id="GO:0016757">
    <property type="term" value="F:glycosyltransferase activity"/>
    <property type="evidence" value="ECO:0007669"/>
    <property type="project" value="UniProtKB-KW"/>
</dbReference>
<gene>
    <name evidence="7" type="ORF">FHR99_001128</name>
</gene>
<evidence type="ECO:0000256" key="4">
    <source>
        <dbReference type="ARBA" id="ARBA00022679"/>
    </source>
</evidence>
<dbReference type="InterPro" id="IPR029044">
    <property type="entry name" value="Nucleotide-diphossugar_trans"/>
</dbReference>
<evidence type="ECO:0000313" key="8">
    <source>
        <dbReference type="Proteomes" id="UP000537130"/>
    </source>
</evidence>
<dbReference type="InterPro" id="IPR001173">
    <property type="entry name" value="Glyco_trans_2-like"/>
</dbReference>
<dbReference type="Pfam" id="PF00535">
    <property type="entry name" value="Glycos_transf_2"/>
    <property type="match status" value="1"/>
</dbReference>
<dbReference type="CDD" id="cd02522">
    <property type="entry name" value="GT_2_like_a"/>
    <property type="match status" value="1"/>
</dbReference>
<keyword evidence="8" id="KW-1185">Reference proteome</keyword>
<keyword evidence="4 7" id="KW-0808">Transferase</keyword>
<keyword evidence="2" id="KW-1003">Cell membrane</keyword>
<dbReference type="GO" id="GO:0005886">
    <property type="term" value="C:plasma membrane"/>
    <property type="evidence" value="ECO:0007669"/>
    <property type="project" value="UniProtKB-SubCell"/>
</dbReference>
<feature type="domain" description="Glycosyltransferase 2-like" evidence="6">
    <location>
        <begin position="6"/>
        <end position="100"/>
    </location>
</feature>
<name>A0A7W4Z588_9GAMM</name>
<evidence type="ECO:0000256" key="3">
    <source>
        <dbReference type="ARBA" id="ARBA00022676"/>
    </source>
</evidence>
<organism evidence="7 8">
    <name type="scientific">Litorivivens lipolytica</name>
    <dbReference type="NCBI Taxonomy" id="1524264"/>
    <lineage>
        <taxon>Bacteria</taxon>
        <taxon>Pseudomonadati</taxon>
        <taxon>Pseudomonadota</taxon>
        <taxon>Gammaproteobacteria</taxon>
        <taxon>Litorivivens</taxon>
    </lineage>
</organism>
<dbReference type="AlphaFoldDB" id="A0A7W4Z588"/>
<comment type="caution">
    <text evidence="7">The sequence shown here is derived from an EMBL/GenBank/DDBJ whole genome shotgun (WGS) entry which is preliminary data.</text>
</comment>
<dbReference type="SUPFAM" id="SSF53448">
    <property type="entry name" value="Nucleotide-diphospho-sugar transferases"/>
    <property type="match status" value="1"/>
</dbReference>
<reference evidence="7 8" key="1">
    <citation type="submission" date="2020-08" db="EMBL/GenBank/DDBJ databases">
        <title>Genomic Encyclopedia of Type Strains, Phase III (KMG-III): the genomes of soil and plant-associated and newly described type strains.</title>
        <authorList>
            <person name="Whitman W."/>
        </authorList>
    </citation>
    <scope>NUCLEOTIDE SEQUENCE [LARGE SCALE GENOMIC DNA]</scope>
    <source>
        <strain evidence="7 8">CECT 8654</strain>
    </source>
</reference>
<sequence length="230" mass="25572">MPPTLSIVMPVLNEAQQLASMRPWSKGAGDVEWIVVDGGSRDNSVALAMKTGAKVIESVAGRARQMNAGAAVAMGDYLLFLHADTVLPDNLDQFLATLKAKKPTWGFFRVCLQPSGGLLNIVAGAMNLRSRLTRVATGDQAQFIRRADFERMKGFADIPLMEDVEISKRLRRQVRPMIWAQPVITSSRRWQKHGVLKTILLMWSLRLQYVLGVSPEILHKRYSGESVDAQ</sequence>
<proteinExistence type="predicted"/>
<dbReference type="PANTHER" id="PTHR43646:SF2">
    <property type="entry name" value="GLYCOSYLTRANSFERASE 2-LIKE DOMAIN-CONTAINING PROTEIN"/>
    <property type="match status" value="1"/>
</dbReference>
<evidence type="ECO:0000256" key="2">
    <source>
        <dbReference type="ARBA" id="ARBA00022475"/>
    </source>
</evidence>
<protein>
    <submittedName>
        <fullName evidence="7">RSAM/selenodomain-associated transferase 2</fullName>
    </submittedName>
</protein>
<evidence type="ECO:0000259" key="6">
    <source>
        <dbReference type="Pfam" id="PF00535"/>
    </source>
</evidence>